<protein>
    <submittedName>
        <fullName evidence="5">ABC-type phosphate transport system, substrate-binding protein</fullName>
    </submittedName>
</protein>
<dbReference type="Pfam" id="PF00691">
    <property type="entry name" value="OmpA"/>
    <property type="match status" value="1"/>
</dbReference>
<dbReference type="GO" id="GO:0016020">
    <property type="term" value="C:membrane"/>
    <property type="evidence" value="ECO:0007669"/>
    <property type="project" value="UniProtKB-UniRule"/>
</dbReference>
<evidence type="ECO:0000259" key="4">
    <source>
        <dbReference type="PROSITE" id="PS51123"/>
    </source>
</evidence>
<dbReference type="OrthoDB" id="6905929at2"/>
<keyword evidence="2 3" id="KW-0472">Membrane</keyword>
<dbReference type="PANTHER" id="PTHR30570:SF1">
    <property type="entry name" value="PHOSPHATE-BINDING PROTEIN PSTS"/>
    <property type="match status" value="1"/>
</dbReference>
<proteinExistence type="predicted"/>
<gene>
    <name evidence="5" type="ORF">SAMN05660964_03184</name>
</gene>
<keyword evidence="1" id="KW-0732">Signal</keyword>
<keyword evidence="3" id="KW-0812">Transmembrane</keyword>
<dbReference type="Pfam" id="PF12849">
    <property type="entry name" value="PBP_like_2"/>
    <property type="match status" value="1"/>
</dbReference>
<reference evidence="5 6" key="1">
    <citation type="submission" date="2016-10" db="EMBL/GenBank/DDBJ databases">
        <authorList>
            <person name="de Groot N.N."/>
        </authorList>
    </citation>
    <scope>NUCLEOTIDE SEQUENCE [LARGE SCALE GENOMIC DNA]</scope>
    <source>
        <strain evidence="5 6">DSM 21228</strain>
    </source>
</reference>
<organism evidence="5 6">
    <name type="scientific">Thiothrix caldifontis</name>
    <dbReference type="NCBI Taxonomy" id="525918"/>
    <lineage>
        <taxon>Bacteria</taxon>
        <taxon>Pseudomonadati</taxon>
        <taxon>Pseudomonadota</taxon>
        <taxon>Gammaproteobacteria</taxon>
        <taxon>Thiotrichales</taxon>
        <taxon>Thiotrichaceae</taxon>
        <taxon>Thiothrix</taxon>
    </lineage>
</organism>
<evidence type="ECO:0000256" key="3">
    <source>
        <dbReference type="SAM" id="Phobius"/>
    </source>
</evidence>
<feature type="domain" description="OmpA-like" evidence="4">
    <location>
        <begin position="419"/>
        <end position="528"/>
    </location>
</feature>
<keyword evidence="3" id="KW-1133">Transmembrane helix</keyword>
<dbReference type="PANTHER" id="PTHR30570">
    <property type="entry name" value="PERIPLASMIC PHOSPHATE BINDING COMPONENT OF PHOSPHATE ABC TRANSPORTER"/>
    <property type="match status" value="1"/>
</dbReference>
<dbReference type="Gene3D" id="3.40.190.10">
    <property type="entry name" value="Periplasmic binding protein-like II"/>
    <property type="match status" value="2"/>
</dbReference>
<evidence type="ECO:0000256" key="2">
    <source>
        <dbReference type="PROSITE-ProRule" id="PRU00473"/>
    </source>
</evidence>
<feature type="transmembrane region" description="Helical" evidence="3">
    <location>
        <begin position="73"/>
        <end position="94"/>
    </location>
</feature>
<dbReference type="AlphaFoldDB" id="A0A1H4FYQ3"/>
<evidence type="ECO:0000313" key="6">
    <source>
        <dbReference type="Proteomes" id="UP000199397"/>
    </source>
</evidence>
<dbReference type="Proteomes" id="UP000199397">
    <property type="component" value="Unassembled WGS sequence"/>
</dbReference>
<dbReference type="PROSITE" id="PS51123">
    <property type="entry name" value="OMPA_2"/>
    <property type="match status" value="1"/>
</dbReference>
<dbReference type="RefSeq" id="WP_093070192.1">
    <property type="nucleotide sequence ID" value="NZ_FNQP01000025.1"/>
</dbReference>
<dbReference type="Gene3D" id="3.30.1330.60">
    <property type="entry name" value="OmpA-like domain"/>
    <property type="match status" value="1"/>
</dbReference>
<evidence type="ECO:0000256" key="1">
    <source>
        <dbReference type="ARBA" id="ARBA00022729"/>
    </source>
</evidence>
<dbReference type="EMBL" id="FNQP01000025">
    <property type="protein sequence ID" value="SEB02241.1"/>
    <property type="molecule type" value="Genomic_DNA"/>
</dbReference>
<feature type="transmembrane region" description="Helical" evidence="3">
    <location>
        <begin position="39"/>
        <end position="57"/>
    </location>
</feature>
<dbReference type="InterPro" id="IPR006665">
    <property type="entry name" value="OmpA-like"/>
</dbReference>
<dbReference type="InterPro" id="IPR024370">
    <property type="entry name" value="PBP_domain"/>
</dbReference>
<name>A0A1H4FYQ3_9GAMM</name>
<evidence type="ECO:0000313" key="5">
    <source>
        <dbReference type="EMBL" id="SEB02241.1"/>
    </source>
</evidence>
<keyword evidence="6" id="KW-1185">Reference proteome</keyword>
<feature type="transmembrane region" description="Helical" evidence="3">
    <location>
        <begin position="7"/>
        <end position="27"/>
    </location>
</feature>
<accession>A0A1H4FYQ3</accession>
<sequence length="528" mass="57778">MATLKDRLFLPLQGGGVSILAALTGYLHWDWFLYNPVDAALGIAVLLFTTGLFWFYAQSREEDPLKRARLRHWLALAGLVLGMAWLLYLVLMPLRFPNAFEPRTTVRLVGSTTLGEYLIPQYLQALLARNNPVRVTTSVTAIGATGGESIQIDADFTGVPLDSRPDPVFKELDAVRFIVDAVGSGKGREAWETGYADIAMISGSHDLQGLNGQVNPPRVAKIGRDAVTIIVNRNNPVNSLPYNDLQKIFSGQAMSQWQVFTREKSGTTQDLSDYLQLPGGIQGSKVASNVEMINAVARNAQAIGYASVSFLSRNPNVKALGIERAGQSYPAPSRDSIRQGLTDPETVRSIYLYGSRTVGADVALNTRIANFLLDSIESSEWQDFVTATGFLATSDNCPTAGACGRVIERDFKGNVPTYQEYQAKPPAHSIAFASGGDAPDNDQINALDAWVQHLSAAERSQPVVVFGHSDSAGNPLYNRGLSIARAEWVQRLLEDKYQLKVQYIAGLGSEYPQPQGESRRVEVFHNRN</sequence>
<dbReference type="STRING" id="525918.SAMN05660964_03184"/>
<dbReference type="SUPFAM" id="SSF103088">
    <property type="entry name" value="OmpA-like"/>
    <property type="match status" value="1"/>
</dbReference>
<dbReference type="InterPro" id="IPR050811">
    <property type="entry name" value="Phosphate_ABC_transporter"/>
</dbReference>
<dbReference type="SUPFAM" id="SSF53850">
    <property type="entry name" value="Periplasmic binding protein-like II"/>
    <property type="match status" value="1"/>
</dbReference>
<dbReference type="InterPro" id="IPR036737">
    <property type="entry name" value="OmpA-like_sf"/>
</dbReference>